<dbReference type="Proteomes" id="UP000533429">
    <property type="component" value="Unassembled WGS sequence"/>
</dbReference>
<dbReference type="EMBL" id="JABXOR010001568">
    <property type="protein sequence ID" value="NVP03324.1"/>
    <property type="molecule type" value="Genomic_DNA"/>
</dbReference>
<evidence type="ECO:0000313" key="2">
    <source>
        <dbReference type="EMBL" id="NVP03324.1"/>
    </source>
</evidence>
<comment type="caution">
    <text evidence="2">The sequence shown here is derived from an EMBL/GenBank/DDBJ whole genome shotgun (WGS) entry which is preliminary data.</text>
</comment>
<proteinExistence type="predicted"/>
<evidence type="ECO:0000313" key="3">
    <source>
        <dbReference type="Proteomes" id="UP000533429"/>
    </source>
</evidence>
<accession>A0A850QZY7</accession>
<organism evidence="2 3">
    <name type="scientific">Photobacterium damselae subsp. damselae</name>
    <name type="common">Listonella damsela</name>
    <dbReference type="NCBI Taxonomy" id="85581"/>
    <lineage>
        <taxon>Bacteria</taxon>
        <taxon>Pseudomonadati</taxon>
        <taxon>Pseudomonadota</taxon>
        <taxon>Gammaproteobacteria</taxon>
        <taxon>Vibrionales</taxon>
        <taxon>Vibrionaceae</taxon>
        <taxon>Photobacterium</taxon>
    </lineage>
</organism>
<evidence type="ECO:0000256" key="1">
    <source>
        <dbReference type="SAM" id="Phobius"/>
    </source>
</evidence>
<protein>
    <submittedName>
        <fullName evidence="2">Uncharacterized protein</fullName>
    </submittedName>
</protein>
<dbReference type="AlphaFoldDB" id="A0A850QZY7"/>
<sequence>MAESTMFIAFLILFVVYFMAISYIWRITTWVNKLFGRQIATQEVHQ</sequence>
<feature type="transmembrane region" description="Helical" evidence="1">
    <location>
        <begin position="6"/>
        <end position="25"/>
    </location>
</feature>
<keyword evidence="1" id="KW-1133">Transmembrane helix</keyword>
<gene>
    <name evidence="2" type="ORF">HWA77_24265</name>
</gene>
<reference evidence="2 3" key="1">
    <citation type="submission" date="2020-06" db="EMBL/GenBank/DDBJ databases">
        <title>Photobacterium damselae subsp. damselae comparative genomics.</title>
        <authorList>
            <person name="Osorio C.R."/>
        </authorList>
    </citation>
    <scope>NUCLEOTIDE SEQUENCE [LARGE SCALE GENOMIC DNA]</scope>
    <source>
        <strain evidence="2 3">TW250/03</strain>
    </source>
</reference>
<keyword evidence="1" id="KW-0812">Transmembrane</keyword>
<keyword evidence="1" id="KW-0472">Membrane</keyword>
<name>A0A850QZY7_PHODD</name>